<dbReference type="OMA" id="DIKIANT"/>
<dbReference type="InParanoid" id="B3RI15"/>
<dbReference type="RefSeq" id="XP_002108159.1">
    <property type="nucleotide sequence ID" value="XM_002108123.1"/>
</dbReference>
<dbReference type="PANTHER" id="PTHR14485:SF2">
    <property type="entry name" value="FUNGAL STAND N-TERMINAL GOODBYE DOMAIN-CONTAINING PROTEIN"/>
    <property type="match status" value="1"/>
</dbReference>
<dbReference type="InterPro" id="IPR011990">
    <property type="entry name" value="TPR-like_helical_dom_sf"/>
</dbReference>
<evidence type="ECO:0000313" key="2">
    <source>
        <dbReference type="Proteomes" id="UP000009022"/>
    </source>
</evidence>
<dbReference type="Gene3D" id="1.25.40.10">
    <property type="entry name" value="Tetratricopeptide repeat domain"/>
    <property type="match status" value="2"/>
</dbReference>
<reference evidence="1 2" key="1">
    <citation type="journal article" date="2008" name="Nature">
        <title>The Trichoplax genome and the nature of placozoans.</title>
        <authorList>
            <person name="Srivastava M."/>
            <person name="Begovic E."/>
            <person name="Chapman J."/>
            <person name="Putnam N.H."/>
            <person name="Hellsten U."/>
            <person name="Kawashima T."/>
            <person name="Kuo A."/>
            <person name="Mitros T."/>
            <person name="Salamov A."/>
            <person name="Carpenter M.L."/>
            <person name="Signorovitch A.Y."/>
            <person name="Moreno M.A."/>
            <person name="Kamm K."/>
            <person name="Grimwood J."/>
            <person name="Schmutz J."/>
            <person name="Shapiro H."/>
            <person name="Grigoriev I.V."/>
            <person name="Buss L.W."/>
            <person name="Schierwater B."/>
            <person name="Dellaporta S.L."/>
            <person name="Rokhsar D.S."/>
        </authorList>
    </citation>
    <scope>NUCLEOTIDE SEQUENCE [LARGE SCALE GENOMIC DNA]</scope>
    <source>
        <strain evidence="1 2">Grell-BS-1999</strain>
    </source>
</reference>
<evidence type="ECO:0000313" key="1">
    <source>
        <dbReference type="EMBL" id="EDV28957.1"/>
    </source>
</evidence>
<dbReference type="InterPro" id="IPR042621">
    <property type="entry name" value="TTC23/TTC23L"/>
</dbReference>
<keyword evidence="2" id="KW-1185">Reference proteome</keyword>
<dbReference type="HOGENOM" id="CLU_1153012_0_0_1"/>
<dbReference type="eggNOG" id="ENOG502RQY0">
    <property type="taxonomic scope" value="Eukaryota"/>
</dbReference>
<proteinExistence type="predicted"/>
<gene>
    <name evidence="1" type="ORF">TRIADDRAFT_52346</name>
</gene>
<dbReference type="Proteomes" id="UP000009022">
    <property type="component" value="Unassembled WGS sequence"/>
</dbReference>
<dbReference type="OrthoDB" id="9986634at2759"/>
<protein>
    <submittedName>
        <fullName evidence="1">Uncharacterized protein</fullName>
    </submittedName>
</protein>
<dbReference type="CTD" id="6749374"/>
<dbReference type="EMBL" id="DS985241">
    <property type="protein sequence ID" value="EDV28957.1"/>
    <property type="molecule type" value="Genomic_DNA"/>
</dbReference>
<dbReference type="PhylomeDB" id="B3RI15"/>
<accession>B3RI15</accession>
<dbReference type="AlphaFoldDB" id="B3RI15"/>
<dbReference type="SUPFAM" id="SSF48452">
    <property type="entry name" value="TPR-like"/>
    <property type="match status" value="1"/>
</dbReference>
<dbReference type="GeneID" id="6749374"/>
<name>B3RI15_TRIAD</name>
<dbReference type="STRING" id="10228.B3RI15"/>
<organism evidence="1 2">
    <name type="scientific">Trichoplax adhaerens</name>
    <name type="common">Trichoplax reptans</name>
    <dbReference type="NCBI Taxonomy" id="10228"/>
    <lineage>
        <taxon>Eukaryota</taxon>
        <taxon>Metazoa</taxon>
        <taxon>Placozoa</taxon>
        <taxon>Uniplacotomia</taxon>
        <taxon>Trichoplacea</taxon>
        <taxon>Trichoplacidae</taxon>
        <taxon>Trichoplax</taxon>
    </lineage>
</organism>
<sequence>MDIKIANTLGRLCVAQGNVGLALECYEKLVDMIIKLKGDGAVQLIPIYWEIGNISLRENNKMLAKGSGNMKKVTEAYLQAYNVAVARYPAKSPQIADASYRLGKAYLLEKSTESETLADEYLQRSYEIYSKHDGSSSNKCIKIQEAIVKLRPLVETKRKAFGEDSIEVANSYKLLGIVNLSQGEMLKAIKPLTKCLYIYRNILGSTHKKTEEVESMVEMIAKLRNNTFVKMIPDPNSHGKI</sequence>
<dbReference type="PANTHER" id="PTHR14485">
    <property type="entry name" value="TETRATRICOPEPTIDE REPEAT PROTEIN 23"/>
    <property type="match status" value="1"/>
</dbReference>
<dbReference type="KEGG" id="tad:TRIADDRAFT_52346"/>